<protein>
    <submittedName>
        <fullName evidence="1">Uncharacterized protein</fullName>
    </submittedName>
</protein>
<dbReference type="AlphaFoldDB" id="A0A0E9PJB0"/>
<organism evidence="1">
    <name type="scientific">Anguilla anguilla</name>
    <name type="common">European freshwater eel</name>
    <name type="synonym">Muraena anguilla</name>
    <dbReference type="NCBI Taxonomy" id="7936"/>
    <lineage>
        <taxon>Eukaryota</taxon>
        <taxon>Metazoa</taxon>
        <taxon>Chordata</taxon>
        <taxon>Craniata</taxon>
        <taxon>Vertebrata</taxon>
        <taxon>Euteleostomi</taxon>
        <taxon>Actinopterygii</taxon>
        <taxon>Neopterygii</taxon>
        <taxon>Teleostei</taxon>
        <taxon>Anguilliformes</taxon>
        <taxon>Anguillidae</taxon>
        <taxon>Anguilla</taxon>
    </lineage>
</organism>
<accession>A0A0E9PJB0</accession>
<name>A0A0E9PJB0_ANGAN</name>
<dbReference type="EMBL" id="GBXM01104220">
    <property type="protein sequence ID" value="JAH04357.1"/>
    <property type="molecule type" value="Transcribed_RNA"/>
</dbReference>
<reference evidence="1" key="1">
    <citation type="submission" date="2014-11" db="EMBL/GenBank/DDBJ databases">
        <authorList>
            <person name="Amaro Gonzalez C."/>
        </authorList>
    </citation>
    <scope>NUCLEOTIDE SEQUENCE</scope>
</reference>
<evidence type="ECO:0000313" key="1">
    <source>
        <dbReference type="EMBL" id="JAH04357.1"/>
    </source>
</evidence>
<proteinExistence type="predicted"/>
<reference evidence="1" key="2">
    <citation type="journal article" date="2015" name="Fish Shellfish Immunol.">
        <title>Early steps in the European eel (Anguilla anguilla)-Vibrio vulnificus interaction in the gills: Role of the RtxA13 toxin.</title>
        <authorList>
            <person name="Callol A."/>
            <person name="Pajuelo D."/>
            <person name="Ebbesson L."/>
            <person name="Teles M."/>
            <person name="MacKenzie S."/>
            <person name="Amaro C."/>
        </authorList>
    </citation>
    <scope>NUCLEOTIDE SEQUENCE</scope>
</reference>
<sequence>MQMQVTGRLIKCNVKILLPKAMV</sequence>